<evidence type="ECO:0000313" key="1">
    <source>
        <dbReference type="EMBL" id="KKZ11359.1"/>
    </source>
</evidence>
<proteinExistence type="predicted"/>
<evidence type="ECO:0000313" key="2">
    <source>
        <dbReference type="Proteomes" id="UP000035037"/>
    </source>
</evidence>
<dbReference type="PATRIC" id="fig|1608419.3.peg.595"/>
<comment type="caution">
    <text evidence="1">The sequence shown here is derived from an EMBL/GenBank/DDBJ whole genome shotgun (WGS) entry which is preliminary data.</text>
</comment>
<accession>A0A0G8ATF0</accession>
<reference evidence="1 2" key="2">
    <citation type="submission" date="2015-05" db="EMBL/GenBank/DDBJ databases">
        <title>Lifestyle Evolution in Cyanobacterial Symbionts of Sponges.</title>
        <authorList>
            <person name="Burgsdorf I."/>
            <person name="Slaby B.M."/>
            <person name="Handley K.M."/>
            <person name="Haber M."/>
            <person name="Blom J."/>
            <person name="Marshall C.W."/>
            <person name="Gilbert J.A."/>
            <person name="Hentschel U."/>
            <person name="Steindler L."/>
        </authorList>
    </citation>
    <scope>NUCLEOTIDE SEQUENCE [LARGE SCALE GENOMIC DNA]</scope>
    <source>
        <strain evidence="1">15L</strain>
    </source>
</reference>
<protein>
    <submittedName>
        <fullName evidence="1">Uncharacterized protein</fullName>
    </submittedName>
</protein>
<sequence>MATNSNMPDQEPDHLSALIQALQDDRRWLLRHLDEGHWSAFRLDLAALERELGQLLEFCEARTESG</sequence>
<gene>
    <name evidence="1" type="ORF">TQ37_07345</name>
</gene>
<organism evidence="1 2">
    <name type="scientific">Candidatus Synechococcus spongiarum 15L</name>
    <dbReference type="NCBI Taxonomy" id="1608419"/>
    <lineage>
        <taxon>Bacteria</taxon>
        <taxon>Bacillati</taxon>
        <taxon>Cyanobacteriota</taxon>
        <taxon>Cyanophyceae</taxon>
        <taxon>Synechococcales</taxon>
        <taxon>Synechococcaceae</taxon>
        <taxon>Synechococcus</taxon>
    </lineage>
</organism>
<reference evidence="1 2" key="1">
    <citation type="submission" date="2015-02" db="EMBL/GenBank/DDBJ databases">
        <authorList>
            <person name="Slaby B."/>
            <person name="Hentschel U."/>
        </authorList>
    </citation>
    <scope>NUCLEOTIDE SEQUENCE [LARGE SCALE GENOMIC DNA]</scope>
    <source>
        <strain evidence="1">15L</strain>
    </source>
</reference>
<name>A0A0G8ATF0_9SYNE</name>
<dbReference type="EMBL" id="JYFQ01000145">
    <property type="protein sequence ID" value="KKZ11359.1"/>
    <property type="molecule type" value="Genomic_DNA"/>
</dbReference>
<dbReference type="Proteomes" id="UP000035037">
    <property type="component" value="Unassembled WGS sequence"/>
</dbReference>
<dbReference type="AlphaFoldDB" id="A0A0G8ATF0"/>
<dbReference type="STRING" id="431041.FLM9_1357"/>